<dbReference type="InterPro" id="IPR036515">
    <property type="entry name" value="Transposase_17_sf"/>
</dbReference>
<dbReference type="Gene3D" id="3.30.70.1290">
    <property type="entry name" value="Transposase IS200-like"/>
    <property type="match status" value="1"/>
</dbReference>
<keyword evidence="3" id="KW-1185">Reference proteome</keyword>
<accession>A0A1M5MWF8</accession>
<dbReference type="OrthoDB" id="9794403at2"/>
<dbReference type="NCBIfam" id="NF047646">
    <property type="entry name" value="REP_Tyr_transpos"/>
    <property type="match status" value="1"/>
</dbReference>
<dbReference type="SUPFAM" id="SSF143422">
    <property type="entry name" value="Transposase IS200-like"/>
    <property type="match status" value="1"/>
</dbReference>
<dbReference type="InterPro" id="IPR002686">
    <property type="entry name" value="Transposase_17"/>
</dbReference>
<sequence length="206" mass="23621">MSAYLRPRCPGGRIFFTVCLAHRGSRLLLDEIDILRDAVRVTRARRPFEIDAWVVLPDHMHAVWSLPDGDTNYSDRWGAIKSRFSKFVRLKHGGDMVGYKPTLHQNAAAARRVGFQPTTIAQMRAARSPSQIAKKDAGIWQRRFWEHHIRNEADYAAHVRYCWMNPVKHGLVAGPADWPYSSIHRDIQRGMVDPEFTGKTVWGKCS</sequence>
<dbReference type="PANTHER" id="PTHR36966:SF1">
    <property type="entry name" value="REP-ASSOCIATED TYROSINE TRANSPOSASE"/>
    <property type="match status" value="1"/>
</dbReference>
<dbReference type="AlphaFoldDB" id="A0A1M5MWF8"/>
<protein>
    <submittedName>
        <fullName evidence="2">Putative transposase</fullName>
    </submittedName>
</protein>
<organism evidence="2 3">
    <name type="scientific">Marivita hallyeonensis</name>
    <dbReference type="NCBI Taxonomy" id="996342"/>
    <lineage>
        <taxon>Bacteria</taxon>
        <taxon>Pseudomonadati</taxon>
        <taxon>Pseudomonadota</taxon>
        <taxon>Alphaproteobacteria</taxon>
        <taxon>Rhodobacterales</taxon>
        <taxon>Roseobacteraceae</taxon>
        <taxon>Marivita</taxon>
    </lineage>
</organism>
<proteinExistence type="predicted"/>
<dbReference type="STRING" id="996342.SAMN05443551_0678"/>
<dbReference type="GO" id="GO:0006313">
    <property type="term" value="P:DNA transposition"/>
    <property type="evidence" value="ECO:0007669"/>
    <property type="project" value="InterPro"/>
</dbReference>
<dbReference type="RefSeq" id="WP_072776077.1">
    <property type="nucleotide sequence ID" value="NZ_FQXC01000001.1"/>
</dbReference>
<dbReference type="SMART" id="SM01321">
    <property type="entry name" value="Y1_Tnp"/>
    <property type="match status" value="1"/>
</dbReference>
<dbReference type="InterPro" id="IPR052715">
    <property type="entry name" value="RAYT_transposase"/>
</dbReference>
<evidence type="ECO:0000259" key="1">
    <source>
        <dbReference type="SMART" id="SM01321"/>
    </source>
</evidence>
<evidence type="ECO:0000313" key="2">
    <source>
        <dbReference type="EMBL" id="SHG81547.1"/>
    </source>
</evidence>
<feature type="domain" description="Transposase IS200-like" evidence="1">
    <location>
        <begin position="9"/>
        <end position="165"/>
    </location>
</feature>
<name>A0A1M5MWF8_9RHOB</name>
<dbReference type="GO" id="GO:0004803">
    <property type="term" value="F:transposase activity"/>
    <property type="evidence" value="ECO:0007669"/>
    <property type="project" value="InterPro"/>
</dbReference>
<dbReference type="GO" id="GO:0043565">
    <property type="term" value="F:sequence-specific DNA binding"/>
    <property type="evidence" value="ECO:0007669"/>
    <property type="project" value="TreeGrafter"/>
</dbReference>
<dbReference type="EMBL" id="FQXC01000001">
    <property type="protein sequence ID" value="SHG81547.1"/>
    <property type="molecule type" value="Genomic_DNA"/>
</dbReference>
<gene>
    <name evidence="2" type="ORF">SAMN05443551_0678</name>
</gene>
<dbReference type="Proteomes" id="UP000184221">
    <property type="component" value="Unassembled WGS sequence"/>
</dbReference>
<evidence type="ECO:0000313" key="3">
    <source>
        <dbReference type="Proteomes" id="UP000184221"/>
    </source>
</evidence>
<dbReference type="PANTHER" id="PTHR36966">
    <property type="entry name" value="REP-ASSOCIATED TYROSINE TRANSPOSASE"/>
    <property type="match status" value="1"/>
</dbReference>
<reference evidence="2 3" key="1">
    <citation type="submission" date="2016-11" db="EMBL/GenBank/DDBJ databases">
        <authorList>
            <person name="Jaros S."/>
            <person name="Januszkiewicz K."/>
            <person name="Wedrychowicz H."/>
        </authorList>
    </citation>
    <scope>NUCLEOTIDE SEQUENCE [LARGE SCALE GENOMIC DNA]</scope>
    <source>
        <strain evidence="2 3">DSM 29431</strain>
    </source>
</reference>